<reference evidence="1" key="1">
    <citation type="journal article" date="2014" name="Front. Microbiol.">
        <title>High frequency of phylogenetically diverse reductive dehalogenase-homologous genes in deep subseafloor sedimentary metagenomes.</title>
        <authorList>
            <person name="Kawai M."/>
            <person name="Futagami T."/>
            <person name="Toyoda A."/>
            <person name="Takaki Y."/>
            <person name="Nishi S."/>
            <person name="Hori S."/>
            <person name="Arai W."/>
            <person name="Tsubouchi T."/>
            <person name="Morono Y."/>
            <person name="Uchiyama I."/>
            <person name="Ito T."/>
            <person name="Fujiyama A."/>
            <person name="Inagaki F."/>
            <person name="Takami H."/>
        </authorList>
    </citation>
    <scope>NUCLEOTIDE SEQUENCE</scope>
    <source>
        <strain evidence="1">Expedition CK06-06</strain>
    </source>
</reference>
<evidence type="ECO:0000313" key="1">
    <source>
        <dbReference type="EMBL" id="GAG39865.1"/>
    </source>
</evidence>
<sequence length="130" mass="14814">ALEEKLDNLVFTYGSFEEPCRELDLAQYKISKILAVYSLHHLPDQLKKKALGTLTELLHRPGRIVIGDLMFFEDPDKYHHQFDEVGYDDGDTDFPSGVEYLRNCLSDLDAKVGVEKIHPLVGVIVADWSH</sequence>
<name>X0X9V6_9ZZZZ</name>
<dbReference type="SUPFAM" id="SSF53335">
    <property type="entry name" value="S-adenosyl-L-methionine-dependent methyltransferases"/>
    <property type="match status" value="1"/>
</dbReference>
<comment type="caution">
    <text evidence="1">The sequence shown here is derived from an EMBL/GenBank/DDBJ whole genome shotgun (WGS) entry which is preliminary data.</text>
</comment>
<accession>X0X9V6</accession>
<proteinExistence type="predicted"/>
<dbReference type="Gene3D" id="3.40.50.150">
    <property type="entry name" value="Vaccinia Virus protein VP39"/>
    <property type="match status" value="1"/>
</dbReference>
<dbReference type="InterPro" id="IPR029063">
    <property type="entry name" value="SAM-dependent_MTases_sf"/>
</dbReference>
<feature type="non-terminal residue" evidence="1">
    <location>
        <position position="1"/>
    </location>
</feature>
<dbReference type="AlphaFoldDB" id="X0X9V6"/>
<gene>
    <name evidence="1" type="ORF">S01H1_67610</name>
</gene>
<protein>
    <recommendedName>
        <fullName evidence="2">Methyltransferase domain-containing protein</fullName>
    </recommendedName>
</protein>
<organism evidence="1">
    <name type="scientific">marine sediment metagenome</name>
    <dbReference type="NCBI Taxonomy" id="412755"/>
    <lineage>
        <taxon>unclassified sequences</taxon>
        <taxon>metagenomes</taxon>
        <taxon>ecological metagenomes</taxon>
    </lineage>
</organism>
<evidence type="ECO:0008006" key="2">
    <source>
        <dbReference type="Google" id="ProtNLM"/>
    </source>
</evidence>
<dbReference type="EMBL" id="BARS01044793">
    <property type="protein sequence ID" value="GAG39865.1"/>
    <property type="molecule type" value="Genomic_DNA"/>
</dbReference>